<dbReference type="InterPro" id="IPR017853">
    <property type="entry name" value="GH"/>
</dbReference>
<evidence type="ECO:0000256" key="2">
    <source>
        <dbReference type="SAM" id="SignalP"/>
    </source>
</evidence>
<gene>
    <name evidence="4" type="ORF">F5891DRAFT_1235985</name>
</gene>
<comment type="caution">
    <text evidence="4">The sequence shown here is derived from an EMBL/GenBank/DDBJ whole genome shotgun (WGS) entry which is preliminary data.</text>
</comment>
<keyword evidence="1" id="KW-1133">Transmembrane helix</keyword>
<dbReference type="Gene3D" id="3.20.20.80">
    <property type="entry name" value="Glycosidases"/>
    <property type="match status" value="1"/>
</dbReference>
<dbReference type="RefSeq" id="XP_041224456.1">
    <property type="nucleotide sequence ID" value="XM_041369636.1"/>
</dbReference>
<proteinExistence type="predicted"/>
<dbReference type="PANTHER" id="PTHR36183:SF2">
    <property type="entry name" value="BETA-GLUCURONIDASE C-TERMINAL DOMAIN-CONTAINING PROTEIN"/>
    <property type="match status" value="1"/>
</dbReference>
<sequence>MHLLLVHSLFFSFGLVRAAVTAYGPHVQSPFGTTTAASASYTGSASYDRTVLQPPPPPNPPPPTQFNVDLQTGDVSGVSIQQQGSFFGFSIEFSVTTQVPFTPISSSFLQVPFLNLMANLRQRGGSVRVRVGGNTQETATLVASTPDGAALEKDYAGITNPTATPPLVFTNEIIKMMAEISALTNVYWYMGVPFNDTQHWRLQIAEVGEAMLGNYLIGLQGGNEPDLYSRHGHRPDSYSPQDYTNEFGLLIDAMNADSNIPNKNLLIGPNLAGVWSPTDIWETGFATDYNQNLAALGVERYPTDNCYAQFGIGTPRSGQEMFPTFLTHQAGKSIVAEFPGAPAYAQSVGKPFIMSETNTASCGGFPGLSDSFGAALWGIDYALQLAYSNFSTVLFHVGGQSVYYNPFTPPVRNQSTYQQWTIGPVYYSALVVAEALGSSNIAQVLDLQANDGNDYTPGYAIYENGQPVRVALTNFVTDPDGDSDYTASISIGGTVPAQVQVKYLLAPSVSELYNFTWAGQTFGGPFSSDGRLNGTLDIQTIPCDQTNNVCRVKVPAPGFALVFLTNNALSESDQTSTMTFPTTAYTNLHGGPTITIDPSVLATSNGEKGFANALAGTSKGRQMSNALGFAQALPSLVGVMAGALMIGRLALMR</sequence>
<organism evidence="4 5">
    <name type="scientific">Suillus fuscotomentosus</name>
    <dbReference type="NCBI Taxonomy" id="1912939"/>
    <lineage>
        <taxon>Eukaryota</taxon>
        <taxon>Fungi</taxon>
        <taxon>Dikarya</taxon>
        <taxon>Basidiomycota</taxon>
        <taxon>Agaricomycotina</taxon>
        <taxon>Agaricomycetes</taxon>
        <taxon>Agaricomycetidae</taxon>
        <taxon>Boletales</taxon>
        <taxon>Suillineae</taxon>
        <taxon>Suillaceae</taxon>
        <taxon>Suillus</taxon>
    </lineage>
</organism>
<dbReference type="Pfam" id="PF16862">
    <property type="entry name" value="Glyco_hydro_79C"/>
    <property type="match status" value="1"/>
</dbReference>
<accession>A0AAD4E3I7</accession>
<keyword evidence="1" id="KW-0472">Membrane</keyword>
<keyword evidence="5" id="KW-1185">Reference proteome</keyword>
<feature type="signal peptide" evidence="2">
    <location>
        <begin position="1"/>
        <end position="18"/>
    </location>
</feature>
<dbReference type="Proteomes" id="UP001195769">
    <property type="component" value="Unassembled WGS sequence"/>
</dbReference>
<evidence type="ECO:0000313" key="5">
    <source>
        <dbReference type="Proteomes" id="UP001195769"/>
    </source>
</evidence>
<keyword evidence="4" id="KW-0378">Hydrolase</keyword>
<dbReference type="AlphaFoldDB" id="A0AAD4E3I7"/>
<keyword evidence="1" id="KW-0812">Transmembrane</keyword>
<name>A0AAD4E3I7_9AGAM</name>
<evidence type="ECO:0000259" key="3">
    <source>
        <dbReference type="Pfam" id="PF16862"/>
    </source>
</evidence>
<dbReference type="PANTHER" id="PTHR36183">
    <property type="entry name" value="BETA-GLUCURONIDASE"/>
    <property type="match status" value="1"/>
</dbReference>
<dbReference type="InterPro" id="IPR031728">
    <property type="entry name" value="GlcAase_C"/>
</dbReference>
<dbReference type="EMBL" id="JABBWK010000036">
    <property type="protein sequence ID" value="KAG1898880.1"/>
    <property type="molecule type" value="Genomic_DNA"/>
</dbReference>
<dbReference type="SUPFAM" id="SSF51445">
    <property type="entry name" value="(Trans)glycosidases"/>
    <property type="match status" value="1"/>
</dbReference>
<reference evidence="4" key="1">
    <citation type="journal article" date="2020" name="New Phytol.">
        <title>Comparative genomics reveals dynamic genome evolution in host specialist ectomycorrhizal fungi.</title>
        <authorList>
            <person name="Lofgren L.A."/>
            <person name="Nguyen N.H."/>
            <person name="Vilgalys R."/>
            <person name="Ruytinx J."/>
            <person name="Liao H.L."/>
            <person name="Branco S."/>
            <person name="Kuo A."/>
            <person name="LaButti K."/>
            <person name="Lipzen A."/>
            <person name="Andreopoulos W."/>
            <person name="Pangilinan J."/>
            <person name="Riley R."/>
            <person name="Hundley H."/>
            <person name="Na H."/>
            <person name="Barry K."/>
            <person name="Grigoriev I.V."/>
            <person name="Stajich J.E."/>
            <person name="Kennedy P.G."/>
        </authorList>
    </citation>
    <scope>NUCLEOTIDE SEQUENCE</scope>
    <source>
        <strain evidence="4">FC203</strain>
    </source>
</reference>
<dbReference type="GeneID" id="64663934"/>
<keyword evidence="2" id="KW-0732">Signal</keyword>
<protein>
    <submittedName>
        <fullName evidence="4">Glycoside hydrolase family 79 protein</fullName>
    </submittedName>
</protein>
<dbReference type="GO" id="GO:0016787">
    <property type="term" value="F:hydrolase activity"/>
    <property type="evidence" value="ECO:0007669"/>
    <property type="project" value="UniProtKB-KW"/>
</dbReference>
<dbReference type="InterPro" id="IPR052974">
    <property type="entry name" value="GH79_Enzymes"/>
</dbReference>
<feature type="chain" id="PRO_5042063417" evidence="2">
    <location>
        <begin position="19"/>
        <end position="653"/>
    </location>
</feature>
<evidence type="ECO:0000313" key="4">
    <source>
        <dbReference type="EMBL" id="KAG1898880.1"/>
    </source>
</evidence>
<feature type="domain" description="Beta-glucuronidase C-terminal" evidence="3">
    <location>
        <begin position="458"/>
        <end position="561"/>
    </location>
</feature>
<feature type="transmembrane region" description="Helical" evidence="1">
    <location>
        <begin position="632"/>
        <end position="651"/>
    </location>
</feature>
<evidence type="ECO:0000256" key="1">
    <source>
        <dbReference type="SAM" id="Phobius"/>
    </source>
</evidence>